<dbReference type="Gene3D" id="2.60.40.10">
    <property type="entry name" value="Immunoglobulins"/>
    <property type="match status" value="1"/>
</dbReference>
<dbReference type="Proteomes" id="UP000178912">
    <property type="component" value="Unassembled WGS sequence"/>
</dbReference>
<protein>
    <submittedName>
        <fullName evidence="3">Uncharacterized protein</fullName>
    </submittedName>
</protein>
<evidence type="ECO:0000256" key="2">
    <source>
        <dbReference type="SAM" id="SignalP"/>
    </source>
</evidence>
<feature type="signal peptide" evidence="2">
    <location>
        <begin position="1"/>
        <end position="17"/>
    </location>
</feature>
<dbReference type="InterPro" id="IPR013783">
    <property type="entry name" value="Ig-like_fold"/>
</dbReference>
<name>A0A1E1LGT9_9HELO</name>
<keyword evidence="4" id="KW-1185">Reference proteome</keyword>
<feature type="chain" id="PRO_5009447096" evidence="2">
    <location>
        <begin position="18"/>
        <end position="643"/>
    </location>
</feature>
<feature type="region of interest" description="Disordered" evidence="1">
    <location>
        <begin position="411"/>
        <end position="433"/>
    </location>
</feature>
<evidence type="ECO:0000256" key="1">
    <source>
        <dbReference type="SAM" id="MobiDB-lite"/>
    </source>
</evidence>
<dbReference type="OrthoDB" id="2129641at2759"/>
<dbReference type="AlphaFoldDB" id="A0A1E1LGT9"/>
<reference evidence="4" key="1">
    <citation type="submission" date="2016-03" db="EMBL/GenBank/DDBJ databases">
        <authorList>
            <person name="Guldener U."/>
        </authorList>
    </citation>
    <scope>NUCLEOTIDE SEQUENCE [LARGE SCALE GENOMIC DNA]</scope>
    <source>
        <strain evidence="4">04CH-RAC-A.6.1</strain>
    </source>
</reference>
<dbReference type="EMBL" id="FJUX01000119">
    <property type="protein sequence ID" value="CZT09726.1"/>
    <property type="molecule type" value="Genomic_DNA"/>
</dbReference>
<keyword evidence="2" id="KW-0732">Signal</keyword>
<accession>A0A1E1LGT9</accession>
<organism evidence="3 4">
    <name type="scientific">Rhynchosporium agropyri</name>
    <dbReference type="NCBI Taxonomy" id="914238"/>
    <lineage>
        <taxon>Eukaryota</taxon>
        <taxon>Fungi</taxon>
        <taxon>Dikarya</taxon>
        <taxon>Ascomycota</taxon>
        <taxon>Pezizomycotina</taxon>
        <taxon>Leotiomycetes</taxon>
        <taxon>Helotiales</taxon>
        <taxon>Ploettnerulaceae</taxon>
        <taxon>Rhynchosporium</taxon>
    </lineage>
</organism>
<proteinExistence type="predicted"/>
<feature type="compositionally biased region" description="Low complexity" evidence="1">
    <location>
        <begin position="411"/>
        <end position="427"/>
    </location>
</feature>
<sequence length="643" mass="67047">MHLPLFLIVTFVQLVLSQVQPFTVTGFLDSASSKSGTGINRGGAITVSGFNIVIPENLLVELPAAFVPFAEFADAGPSKRVGPNEVSVTGNIINNVIIAGQFSVSQLDLAFASGSIEGLSADGAIKIKNGPTLRINDPRARYSAGYTNLPFFTADDENASIASFSGFPMCVPRGSGDSKCPDSNRPAGSSSFVVPNASQMVPIRVGDYIEYSGIQVGGETIVYSMVVNIDIQTSGTQACYIRVEDAIIGVQDASAAVEAARHRFVGYTSRSDLPLTIYAIDQDPCTGAETDRLVASTNVVASARGKWEVRIPRGSNIGLFTRNYRVKCGDTIITTPDGFNAGSYVQPVSEWVFPELVTPGGTPPPLEFSNIGPMRNGFGVIDGQVFGQLNPWPGATAPTVVACAPPPTTTTLVSAPTPTSDNSNTSSEGPVSSATPVPVAIAANAGFDRIVLAGTFVSLTATQSPLNLLASDLTYAWSQISGSTVGVTLAKSLTSTPSFVAPVVPVGVSQPREFRVIITHTPSGSKANDTIVVTSDRSSTSFDHPVIDTLTWASRQGGTATASVRTELVDAAGSMRIIFGPVAGGVERVMTRGAEINGKVTYTFNARSIPSYTLATVRSYITVGSSAVLVPGPQVSSTTITPG</sequence>
<evidence type="ECO:0000313" key="4">
    <source>
        <dbReference type="Proteomes" id="UP000178912"/>
    </source>
</evidence>
<evidence type="ECO:0000313" key="3">
    <source>
        <dbReference type="EMBL" id="CZT09726.1"/>
    </source>
</evidence>
<gene>
    <name evidence="3" type="ORF">RAG0_14396</name>
</gene>